<dbReference type="RefSeq" id="WP_161047067.1">
    <property type="nucleotide sequence ID" value="NZ_WWCS01000017.1"/>
</dbReference>
<comment type="caution">
    <text evidence="1">The sequence shown here is derived from an EMBL/GenBank/DDBJ whole genome shotgun (WGS) entry which is preliminary data.</text>
</comment>
<name>A0ABW9WMW7_9BURK</name>
<sequence>MKTLLYVVCTTTAVATHSAELVASCRLGSGAAQSVVVMRDSPAASTHIYYLQQGRKRTAFFGTTEQSRGSSVLVQCVGNKHRALIISGEFTANAVQGFVVTYPSGRASPERLDFAEKSRPGWLYLGSDEIRVVVATGGYGESNAKYVMYRHVIGQADDEPARAINELPSSAGFEIISLKDSSR</sequence>
<protein>
    <submittedName>
        <fullName evidence="1">Uncharacterized protein</fullName>
    </submittedName>
</protein>
<accession>A0ABW9WMW7</accession>
<evidence type="ECO:0000313" key="2">
    <source>
        <dbReference type="Proteomes" id="UP000466332"/>
    </source>
</evidence>
<organism evidence="1 2">
    <name type="scientific">Duganella margarita</name>
    <dbReference type="NCBI Taxonomy" id="2692170"/>
    <lineage>
        <taxon>Bacteria</taxon>
        <taxon>Pseudomonadati</taxon>
        <taxon>Pseudomonadota</taxon>
        <taxon>Betaproteobacteria</taxon>
        <taxon>Burkholderiales</taxon>
        <taxon>Oxalobacteraceae</taxon>
        <taxon>Telluria group</taxon>
        <taxon>Duganella</taxon>
    </lineage>
</organism>
<gene>
    <name evidence="1" type="ORF">GTP55_22605</name>
</gene>
<evidence type="ECO:0000313" key="1">
    <source>
        <dbReference type="EMBL" id="MYN42150.1"/>
    </source>
</evidence>
<keyword evidence="2" id="KW-1185">Reference proteome</keyword>
<dbReference type="EMBL" id="WWCS01000017">
    <property type="protein sequence ID" value="MYN42150.1"/>
    <property type="molecule type" value="Genomic_DNA"/>
</dbReference>
<dbReference type="Proteomes" id="UP000466332">
    <property type="component" value="Unassembled WGS sequence"/>
</dbReference>
<proteinExistence type="predicted"/>
<reference evidence="1 2" key="1">
    <citation type="submission" date="2019-12" db="EMBL/GenBank/DDBJ databases">
        <title>Novel species isolated from a subtropical stream in China.</title>
        <authorList>
            <person name="Lu H."/>
        </authorList>
    </citation>
    <scope>NUCLEOTIDE SEQUENCE [LARGE SCALE GENOMIC DNA]</scope>
    <source>
        <strain evidence="1 2">FT109W</strain>
    </source>
</reference>